<reference evidence="3" key="2">
    <citation type="journal article" date="2023" name="Plants (Basel)">
        <title>Annotation of the Turnera subulata (Passifloraceae) Draft Genome Reveals the S-Locus Evolved after the Divergence of Turneroideae from Passifloroideae in a Stepwise Manner.</title>
        <authorList>
            <person name="Henning P.M."/>
            <person name="Roalson E.H."/>
            <person name="Mir W."/>
            <person name="McCubbin A.G."/>
            <person name="Shore J.S."/>
        </authorList>
    </citation>
    <scope>NUCLEOTIDE SEQUENCE</scope>
    <source>
        <strain evidence="3">F60SS</strain>
    </source>
</reference>
<evidence type="ECO:0000259" key="2">
    <source>
        <dbReference type="Pfam" id="PF01814"/>
    </source>
</evidence>
<reference evidence="3" key="1">
    <citation type="submission" date="2022-02" db="EMBL/GenBank/DDBJ databases">
        <authorList>
            <person name="Henning P.M."/>
            <person name="McCubbin A.G."/>
            <person name="Shore J.S."/>
        </authorList>
    </citation>
    <scope>NUCLEOTIDE SEQUENCE</scope>
    <source>
        <strain evidence="3">F60SS</strain>
        <tissue evidence="3">Leaves</tissue>
    </source>
</reference>
<name>A0A9Q0FSM5_9ROSI</name>
<dbReference type="EMBL" id="JAKUCV010004007">
    <property type="protein sequence ID" value="KAJ4836861.1"/>
    <property type="molecule type" value="Genomic_DNA"/>
</dbReference>
<keyword evidence="4" id="KW-1185">Reference proteome</keyword>
<dbReference type="Gene3D" id="1.20.120.520">
    <property type="entry name" value="nmb1532 protein domain like"/>
    <property type="match status" value="1"/>
</dbReference>
<comment type="caution">
    <text evidence="3">The sequence shown here is derived from an EMBL/GenBank/DDBJ whole genome shotgun (WGS) entry which is preliminary data.</text>
</comment>
<protein>
    <recommendedName>
        <fullName evidence="2">Hemerythrin-like domain-containing protein</fullName>
    </recommendedName>
</protein>
<organism evidence="3 4">
    <name type="scientific">Turnera subulata</name>
    <dbReference type="NCBI Taxonomy" id="218843"/>
    <lineage>
        <taxon>Eukaryota</taxon>
        <taxon>Viridiplantae</taxon>
        <taxon>Streptophyta</taxon>
        <taxon>Embryophyta</taxon>
        <taxon>Tracheophyta</taxon>
        <taxon>Spermatophyta</taxon>
        <taxon>Magnoliopsida</taxon>
        <taxon>eudicotyledons</taxon>
        <taxon>Gunneridae</taxon>
        <taxon>Pentapetalae</taxon>
        <taxon>rosids</taxon>
        <taxon>fabids</taxon>
        <taxon>Malpighiales</taxon>
        <taxon>Passifloraceae</taxon>
        <taxon>Turnera</taxon>
    </lineage>
</organism>
<dbReference type="OrthoDB" id="4951845at2759"/>
<dbReference type="PANTHER" id="PTHR35739">
    <property type="entry name" value="OS01G0861700 PROTEIN"/>
    <property type="match status" value="1"/>
</dbReference>
<keyword evidence="1" id="KW-0175">Coiled coil</keyword>
<sequence length="325" mass="36276">MGNCVTCKSKKSGAEIAPFEFVKPAVSVRLRGSPSSSATAYLRFALRFKSPSFQFVPAEEEDGGGVPELRIGSERASGTGEMMLRFIDARLPLPPLLPAPGRAAAERVMVVRAVVLQHRSVAWHLDRVVRWGEDLAARGGRGTVDPEMGTPRMEVRKFAKSYSTLLELMVEHAQMEERVVFPVLDLADRGICKAANEDHARNLPMMNGIKEDIKSIGVLDTGCLDYQEALSNLSTRLKSLQEQCKEQFEKEERDVMPLMEAVELSKEQQMGLMHQCFVVMQGTHSHLFSFFIEGLLPSEAMQYLDLILKCKDEHGAVSMLHRLIE</sequence>
<dbReference type="InterPro" id="IPR012312">
    <property type="entry name" value="Hemerythrin-like"/>
</dbReference>
<dbReference type="Proteomes" id="UP001141552">
    <property type="component" value="Unassembled WGS sequence"/>
</dbReference>
<evidence type="ECO:0000313" key="3">
    <source>
        <dbReference type="EMBL" id="KAJ4836861.1"/>
    </source>
</evidence>
<dbReference type="AlphaFoldDB" id="A0A9Q0FSM5"/>
<evidence type="ECO:0000256" key="1">
    <source>
        <dbReference type="SAM" id="Coils"/>
    </source>
</evidence>
<dbReference type="PANTHER" id="PTHR35739:SF1">
    <property type="entry name" value="OS01G0861700 PROTEIN"/>
    <property type="match status" value="1"/>
</dbReference>
<dbReference type="CDD" id="cd12108">
    <property type="entry name" value="Hr-like"/>
    <property type="match status" value="1"/>
</dbReference>
<feature type="coiled-coil region" evidence="1">
    <location>
        <begin position="223"/>
        <end position="250"/>
    </location>
</feature>
<evidence type="ECO:0000313" key="4">
    <source>
        <dbReference type="Proteomes" id="UP001141552"/>
    </source>
</evidence>
<dbReference type="Pfam" id="PF01814">
    <property type="entry name" value="Hemerythrin"/>
    <property type="match status" value="1"/>
</dbReference>
<proteinExistence type="predicted"/>
<accession>A0A9Q0FSM5</accession>
<gene>
    <name evidence="3" type="ORF">Tsubulata_030741</name>
</gene>
<feature type="domain" description="Hemerythrin-like" evidence="2">
    <location>
        <begin position="111"/>
        <end position="258"/>
    </location>
</feature>